<feature type="coiled-coil region" evidence="1">
    <location>
        <begin position="52"/>
        <end position="142"/>
    </location>
</feature>
<gene>
    <name evidence="3" type="ORF">TELCIR_03156</name>
</gene>
<dbReference type="OrthoDB" id="5858373at2759"/>
<evidence type="ECO:0000313" key="4">
    <source>
        <dbReference type="Proteomes" id="UP000230423"/>
    </source>
</evidence>
<evidence type="ECO:0000256" key="2">
    <source>
        <dbReference type="SAM" id="MobiDB-lite"/>
    </source>
</evidence>
<name>A0A2G9UZ98_TELCI</name>
<keyword evidence="1" id="KW-0175">Coiled coil</keyword>
<dbReference type="Proteomes" id="UP000230423">
    <property type="component" value="Unassembled WGS sequence"/>
</dbReference>
<proteinExistence type="predicted"/>
<dbReference type="AlphaFoldDB" id="A0A2G9UZ98"/>
<keyword evidence="4" id="KW-1185">Reference proteome</keyword>
<feature type="region of interest" description="Disordered" evidence="2">
    <location>
        <begin position="13"/>
        <end position="43"/>
    </location>
</feature>
<dbReference type="EMBL" id="KZ345216">
    <property type="protein sequence ID" value="PIO74820.1"/>
    <property type="molecule type" value="Genomic_DNA"/>
</dbReference>
<evidence type="ECO:0000313" key="3">
    <source>
        <dbReference type="EMBL" id="PIO74820.1"/>
    </source>
</evidence>
<evidence type="ECO:0000256" key="1">
    <source>
        <dbReference type="SAM" id="Coils"/>
    </source>
</evidence>
<accession>A0A2G9UZ98</accession>
<organism evidence="3 4">
    <name type="scientific">Teladorsagia circumcincta</name>
    <name type="common">Brown stomach worm</name>
    <name type="synonym">Ostertagia circumcincta</name>
    <dbReference type="NCBI Taxonomy" id="45464"/>
    <lineage>
        <taxon>Eukaryota</taxon>
        <taxon>Metazoa</taxon>
        <taxon>Ecdysozoa</taxon>
        <taxon>Nematoda</taxon>
        <taxon>Chromadorea</taxon>
        <taxon>Rhabditida</taxon>
        <taxon>Rhabditina</taxon>
        <taxon>Rhabditomorpha</taxon>
        <taxon>Strongyloidea</taxon>
        <taxon>Trichostrongylidae</taxon>
        <taxon>Teladorsagia</taxon>
    </lineage>
</organism>
<protein>
    <submittedName>
        <fullName evidence="3">Uncharacterized protein</fullName>
    </submittedName>
</protein>
<feature type="compositionally biased region" description="Basic and acidic residues" evidence="2">
    <location>
        <begin position="18"/>
        <end position="30"/>
    </location>
</feature>
<reference evidence="3 4" key="1">
    <citation type="submission" date="2015-09" db="EMBL/GenBank/DDBJ databases">
        <title>Draft genome of the parasitic nematode Teladorsagia circumcincta isolate WARC Sus (inbred).</title>
        <authorList>
            <person name="Mitreva M."/>
        </authorList>
    </citation>
    <scope>NUCLEOTIDE SEQUENCE [LARGE SCALE GENOMIC DNA]</scope>
    <source>
        <strain evidence="3 4">S</strain>
    </source>
</reference>
<feature type="compositionally biased region" description="Basic residues" evidence="2">
    <location>
        <begin position="31"/>
        <end position="43"/>
    </location>
</feature>
<sequence>MLSVQHVTFASPAVLTESQKKRESKADPRKRQTHQHSSKQKKAKHAEQFALLQQCEEVLVEVEHDCKVIEEKTAASRHTTTATLNEMGDLVCKYAEQDNQLVSLEEDIVAAENSILQETCKASELEQEVNELVQHIKKHEEFDNFLSDLADNMNDPQSDPIAQFYEALPNLERMLAGLSV</sequence>